<comment type="caution">
    <text evidence="2">The sequence shown here is derived from an EMBL/GenBank/DDBJ whole genome shotgun (WGS) entry which is preliminary data.</text>
</comment>
<protein>
    <submittedName>
        <fullName evidence="2">Uncharacterized protein</fullName>
    </submittedName>
</protein>
<evidence type="ECO:0000256" key="1">
    <source>
        <dbReference type="SAM" id="MobiDB-lite"/>
    </source>
</evidence>
<gene>
    <name evidence="2" type="ORF">PG996_012915</name>
</gene>
<evidence type="ECO:0000313" key="3">
    <source>
        <dbReference type="Proteomes" id="UP001446871"/>
    </source>
</evidence>
<organism evidence="2 3">
    <name type="scientific">Apiospora saccharicola</name>
    <dbReference type="NCBI Taxonomy" id="335842"/>
    <lineage>
        <taxon>Eukaryota</taxon>
        <taxon>Fungi</taxon>
        <taxon>Dikarya</taxon>
        <taxon>Ascomycota</taxon>
        <taxon>Pezizomycotina</taxon>
        <taxon>Sordariomycetes</taxon>
        <taxon>Xylariomycetidae</taxon>
        <taxon>Amphisphaeriales</taxon>
        <taxon>Apiosporaceae</taxon>
        <taxon>Apiospora</taxon>
    </lineage>
</organism>
<proteinExistence type="predicted"/>
<dbReference type="Proteomes" id="UP001446871">
    <property type="component" value="Unassembled WGS sequence"/>
</dbReference>
<evidence type="ECO:0000313" key="2">
    <source>
        <dbReference type="EMBL" id="KAK8053614.1"/>
    </source>
</evidence>
<dbReference type="EMBL" id="JAQQWM010000008">
    <property type="protein sequence ID" value="KAK8053614.1"/>
    <property type="molecule type" value="Genomic_DNA"/>
</dbReference>
<sequence length="96" mass="10552">MPYRTCPVSHTTFPTELSGFALLFSQLHHLGTLGFGLSRYVVRLVAGEMDQDLCSDGVCRNTQAGKLTWLDRGRSGSVKDEDSVNGKMEKTAETVE</sequence>
<keyword evidence="3" id="KW-1185">Reference proteome</keyword>
<reference evidence="2 3" key="1">
    <citation type="submission" date="2023-01" db="EMBL/GenBank/DDBJ databases">
        <title>Analysis of 21 Apiospora genomes using comparative genomics revels a genus with tremendous synthesis potential of carbohydrate active enzymes and secondary metabolites.</title>
        <authorList>
            <person name="Sorensen T."/>
        </authorList>
    </citation>
    <scope>NUCLEOTIDE SEQUENCE [LARGE SCALE GENOMIC DNA]</scope>
    <source>
        <strain evidence="2 3">CBS 83171</strain>
    </source>
</reference>
<name>A0ABR1U6S6_9PEZI</name>
<feature type="region of interest" description="Disordered" evidence="1">
    <location>
        <begin position="73"/>
        <end position="96"/>
    </location>
</feature>
<accession>A0ABR1U6S6</accession>